<evidence type="ECO:0000256" key="9">
    <source>
        <dbReference type="ARBA" id="ARBA00023069"/>
    </source>
</evidence>
<feature type="coiled-coil region" evidence="13">
    <location>
        <begin position="150"/>
        <end position="196"/>
    </location>
</feature>
<evidence type="ECO:0000256" key="6">
    <source>
        <dbReference type="ARBA" id="ARBA00022701"/>
    </source>
</evidence>
<evidence type="ECO:0000259" key="15">
    <source>
        <dbReference type="Pfam" id="PF13851"/>
    </source>
</evidence>
<proteinExistence type="inferred from homology"/>
<comment type="similarity">
    <text evidence="3">Belongs to the DRC4 family.</text>
</comment>
<evidence type="ECO:0000256" key="4">
    <source>
        <dbReference type="ARBA" id="ARBA00021301"/>
    </source>
</evidence>
<dbReference type="GO" id="GO:0031514">
    <property type="term" value="C:motile cilium"/>
    <property type="evidence" value="ECO:0007669"/>
    <property type="project" value="UniProtKB-SubCell"/>
</dbReference>
<evidence type="ECO:0000256" key="7">
    <source>
        <dbReference type="ARBA" id="ARBA00022846"/>
    </source>
</evidence>
<dbReference type="InterPro" id="IPR025593">
    <property type="entry name" value="GAS8_dom"/>
</dbReference>
<evidence type="ECO:0000256" key="8">
    <source>
        <dbReference type="ARBA" id="ARBA00023054"/>
    </source>
</evidence>
<dbReference type="PANTHER" id="PTHR31543:SF0">
    <property type="entry name" value="DYNEIN REGULATORY COMPLEX SUBUNIT 4"/>
    <property type="match status" value="1"/>
</dbReference>
<protein>
    <recommendedName>
        <fullName evidence="4">Dynein regulatory complex subunit 4</fullName>
    </recommendedName>
    <alternativeName>
        <fullName evidence="12">Growth arrest-specific protein 8</fullName>
    </alternativeName>
</protein>
<evidence type="ECO:0000313" key="16">
    <source>
        <dbReference type="EMBL" id="KAK5915260.1"/>
    </source>
</evidence>
<evidence type="ECO:0000256" key="3">
    <source>
        <dbReference type="ARBA" id="ARBA00009859"/>
    </source>
</evidence>
<dbReference type="GO" id="GO:0030317">
    <property type="term" value="P:flagellated sperm motility"/>
    <property type="evidence" value="ECO:0007669"/>
    <property type="project" value="TreeGrafter"/>
</dbReference>
<dbReference type="InterPro" id="IPR039308">
    <property type="entry name" value="GAS8"/>
</dbReference>
<evidence type="ECO:0000256" key="14">
    <source>
        <dbReference type="SAM" id="MobiDB-lite"/>
    </source>
</evidence>
<reference evidence="16 17" key="1">
    <citation type="journal article" date="2023" name="Mol. Biol. Evol.">
        <title>Genomics of Secondarily Temperate Adaptation in the Only Non-Antarctic Icefish.</title>
        <authorList>
            <person name="Rivera-Colon A.G."/>
            <person name="Rayamajhi N."/>
            <person name="Minhas B.F."/>
            <person name="Madrigal G."/>
            <person name="Bilyk K.T."/>
            <person name="Yoon V."/>
            <person name="Hune M."/>
            <person name="Gregory S."/>
            <person name="Cheng C.H.C."/>
            <person name="Catchen J.M."/>
        </authorList>
    </citation>
    <scope>NUCLEOTIDE SEQUENCE [LARGE SCALE GENOMIC DNA]</scope>
    <source>
        <strain evidence="16">JC2023a</strain>
    </source>
</reference>
<keyword evidence="9" id="KW-0969">Cilium</keyword>
<evidence type="ECO:0000256" key="5">
    <source>
        <dbReference type="ARBA" id="ARBA00022490"/>
    </source>
</evidence>
<evidence type="ECO:0000256" key="11">
    <source>
        <dbReference type="ARBA" id="ARBA00023273"/>
    </source>
</evidence>
<name>A0AAN8D2A8_9TELE</name>
<accession>A0AAN8D2A8</accession>
<dbReference type="Pfam" id="PF13851">
    <property type="entry name" value="GAS"/>
    <property type="match status" value="1"/>
</dbReference>
<dbReference type="Proteomes" id="UP001335648">
    <property type="component" value="Unassembled WGS sequence"/>
</dbReference>
<evidence type="ECO:0000256" key="2">
    <source>
        <dbReference type="ARBA" id="ARBA00004245"/>
    </source>
</evidence>
<evidence type="ECO:0000256" key="10">
    <source>
        <dbReference type="ARBA" id="ARBA00023212"/>
    </source>
</evidence>
<dbReference type="EMBL" id="JAULUE010002046">
    <property type="protein sequence ID" value="KAK5915260.1"/>
    <property type="molecule type" value="Genomic_DNA"/>
</dbReference>
<comment type="subcellular location">
    <subcellularLocation>
        <location evidence="1">Cell projection</location>
        <location evidence="1">Cilium</location>
        <location evidence="1">Flagellum</location>
    </subcellularLocation>
    <subcellularLocation>
        <location evidence="2">Cytoplasm</location>
        <location evidence="2">Cytoskeleton</location>
    </subcellularLocation>
</comment>
<dbReference type="GO" id="GO:0005874">
    <property type="term" value="C:microtubule"/>
    <property type="evidence" value="ECO:0007669"/>
    <property type="project" value="UniProtKB-KW"/>
</dbReference>
<dbReference type="GO" id="GO:0005794">
    <property type="term" value="C:Golgi apparatus"/>
    <property type="evidence" value="ECO:0007669"/>
    <property type="project" value="TreeGrafter"/>
</dbReference>
<evidence type="ECO:0000256" key="13">
    <source>
        <dbReference type="SAM" id="Coils"/>
    </source>
</evidence>
<keyword evidence="17" id="KW-1185">Reference proteome</keyword>
<feature type="region of interest" description="Disordered" evidence="14">
    <location>
        <begin position="1"/>
        <end position="29"/>
    </location>
</feature>
<feature type="coiled-coil region" evidence="13">
    <location>
        <begin position="404"/>
        <end position="431"/>
    </location>
</feature>
<feature type="coiled-coil region" evidence="13">
    <location>
        <begin position="276"/>
        <end position="342"/>
    </location>
</feature>
<keyword evidence="8 13" id="KW-0175">Coiled coil</keyword>
<comment type="caution">
    <text evidence="16">The sequence shown here is derived from an EMBL/GenBank/DDBJ whole genome shotgun (WGS) entry which is preliminary data.</text>
</comment>
<organism evidence="16 17">
    <name type="scientific">Champsocephalus esox</name>
    <name type="common">pike icefish</name>
    <dbReference type="NCBI Taxonomy" id="159716"/>
    <lineage>
        <taxon>Eukaryota</taxon>
        <taxon>Metazoa</taxon>
        <taxon>Chordata</taxon>
        <taxon>Craniata</taxon>
        <taxon>Vertebrata</taxon>
        <taxon>Euteleostomi</taxon>
        <taxon>Actinopterygii</taxon>
        <taxon>Neopterygii</taxon>
        <taxon>Teleostei</taxon>
        <taxon>Neoteleostei</taxon>
        <taxon>Acanthomorphata</taxon>
        <taxon>Eupercaria</taxon>
        <taxon>Perciformes</taxon>
        <taxon>Notothenioidei</taxon>
        <taxon>Channichthyidae</taxon>
        <taxon>Champsocephalus</taxon>
    </lineage>
</organism>
<evidence type="ECO:0000313" key="17">
    <source>
        <dbReference type="Proteomes" id="UP001335648"/>
    </source>
</evidence>
<evidence type="ECO:0000256" key="1">
    <source>
        <dbReference type="ARBA" id="ARBA00004230"/>
    </source>
</evidence>
<dbReference type="AlphaFoldDB" id="A0AAN8D2A8"/>
<dbReference type="GO" id="GO:0031267">
    <property type="term" value="F:small GTPase binding"/>
    <property type="evidence" value="ECO:0007669"/>
    <property type="project" value="InterPro"/>
</dbReference>
<evidence type="ECO:0000256" key="12">
    <source>
        <dbReference type="ARBA" id="ARBA00031568"/>
    </source>
</evidence>
<keyword evidence="6" id="KW-0493">Microtubule</keyword>
<dbReference type="PANTHER" id="PTHR31543">
    <property type="entry name" value="DYNEIN REGULATORY COMPLEX SUBUNIT 4"/>
    <property type="match status" value="1"/>
</dbReference>
<gene>
    <name evidence="16" type="ORF">CesoFtcFv8_000869</name>
</gene>
<keyword evidence="5" id="KW-0963">Cytoplasm</keyword>
<feature type="domain" description="Growth arrest-specific protein 8" evidence="15">
    <location>
        <begin position="223"/>
        <end position="414"/>
    </location>
</feature>
<keyword evidence="7" id="KW-0282">Flagellum</keyword>
<keyword evidence="10" id="KW-0206">Cytoskeleton</keyword>
<feature type="compositionally biased region" description="Basic residues" evidence="14">
    <location>
        <begin position="1"/>
        <end position="13"/>
    </location>
</feature>
<sequence length="446" mass="52339">MPPKKKGSSKKPPKAMTPTLIDGLSKDEMSKEQLEEHIVRLREELDREREERNYFQLERDKIHSFWKITERQLEEVKAEQKNFDQDIEEDEGRHQVEIKVYKQKMKHLLCEHQNTISELRADALVSTQAGQKEQGQLEAQLHKDMKAIMVDKQEHDNENLVKELDLTNAEEITEIRDSLEKKLAGIQAKYEKKMDSLPLELYNMRKQETSQREALWNIHINNVIEDHNQTFKEAKALVDSMPQDLDTNDTVKLLIQAMKCKQKQKLQDLTDLWNDNKRLTELLSNVKENIVKKEKQIHNYTKKTDFYEKLKKNELDDQKRECETMEQKFSKLQQEKDELYKTFTENVQKVQHKGNLKSSLLELKLEGLTESVEKTQAQLFSVISASNMDQTAINGVTNKIEEYLDSSNNSIKKLQNKRAQISKARKDLLLTYEAKQRSLRVSVEGL</sequence>
<keyword evidence="11" id="KW-0966">Cell projection</keyword>
<dbReference type="GO" id="GO:0008017">
    <property type="term" value="F:microtubule binding"/>
    <property type="evidence" value="ECO:0007669"/>
    <property type="project" value="InterPro"/>
</dbReference>